<dbReference type="InterPro" id="IPR037185">
    <property type="entry name" value="EmrE-like"/>
</dbReference>
<evidence type="ECO:0008006" key="4">
    <source>
        <dbReference type="Google" id="ProtNLM"/>
    </source>
</evidence>
<organism evidence="2 3">
    <name type="scientific">Thioclava arctica</name>
    <dbReference type="NCBI Taxonomy" id="3238301"/>
    <lineage>
        <taxon>Bacteria</taxon>
        <taxon>Pseudomonadati</taxon>
        <taxon>Pseudomonadota</taxon>
        <taxon>Alphaproteobacteria</taxon>
        <taxon>Rhodobacterales</taxon>
        <taxon>Paracoccaceae</taxon>
        <taxon>Thioclava</taxon>
    </lineage>
</organism>
<dbReference type="Proteomes" id="UP001557465">
    <property type="component" value="Unassembled WGS sequence"/>
</dbReference>
<proteinExistence type="predicted"/>
<protein>
    <recommendedName>
        <fullName evidence="4">EamA domain-containing protein</fullName>
    </recommendedName>
</protein>
<feature type="transmembrane region" description="Helical" evidence="1">
    <location>
        <begin position="37"/>
        <end position="60"/>
    </location>
</feature>
<evidence type="ECO:0000313" key="2">
    <source>
        <dbReference type="EMBL" id="MEX1662175.1"/>
    </source>
</evidence>
<gene>
    <name evidence="2" type="ORF">AB4874_11020</name>
</gene>
<dbReference type="RefSeq" id="WP_368392023.1">
    <property type="nucleotide sequence ID" value="NZ_JBFRYC010000005.1"/>
</dbReference>
<name>A0ABV3TKS0_9RHOB</name>
<evidence type="ECO:0000256" key="1">
    <source>
        <dbReference type="SAM" id="Phobius"/>
    </source>
</evidence>
<dbReference type="SUPFAM" id="SSF103481">
    <property type="entry name" value="Multidrug resistance efflux transporter EmrE"/>
    <property type="match status" value="1"/>
</dbReference>
<comment type="caution">
    <text evidence="2">The sequence shown here is derived from an EMBL/GenBank/DDBJ whole genome shotgun (WGS) entry which is preliminary data.</text>
</comment>
<feature type="transmembrane region" description="Helical" evidence="1">
    <location>
        <begin position="6"/>
        <end position="25"/>
    </location>
</feature>
<feature type="transmembrane region" description="Helical" evidence="1">
    <location>
        <begin position="72"/>
        <end position="92"/>
    </location>
</feature>
<keyword evidence="3" id="KW-1185">Reference proteome</keyword>
<evidence type="ECO:0000313" key="3">
    <source>
        <dbReference type="Proteomes" id="UP001557465"/>
    </source>
</evidence>
<sequence>MQSSVMLGLLAYGICLLAVLGVIASERLMRPVSGRRVALHGPFIFLGTMVFAAAAAAWVLALRHVSLAQDTASASLFTMLALVTIGVLLFGGKPAVREVLGIAMAVGSMLLMTSIT</sequence>
<keyword evidence="1" id="KW-1133">Transmembrane helix</keyword>
<accession>A0ABV3TKS0</accession>
<keyword evidence="1" id="KW-0812">Transmembrane</keyword>
<feature type="transmembrane region" description="Helical" evidence="1">
    <location>
        <begin position="99"/>
        <end position="115"/>
    </location>
</feature>
<keyword evidence="1" id="KW-0472">Membrane</keyword>
<dbReference type="EMBL" id="JBFRYC010000005">
    <property type="protein sequence ID" value="MEX1662175.1"/>
    <property type="molecule type" value="Genomic_DNA"/>
</dbReference>
<reference evidence="2 3" key="1">
    <citation type="journal article" date="2011" name="Int. J. Syst. Evol. Microbiol.">
        <title>Zhongshania antarctica gen. nov., sp. nov. and Zhongshania guokunii sp. nov., gammaproteobacteria respectively isolated from coastal attached (fast) ice and surface seawater of the Antarctic.</title>
        <authorList>
            <person name="Li H.J."/>
            <person name="Zhang X.Y."/>
            <person name="Chen C.X."/>
            <person name="Zhang Y.J."/>
            <person name="Gao Z.M."/>
            <person name="Yu Y."/>
            <person name="Chen X.L."/>
            <person name="Chen B."/>
            <person name="Zhang Y.Z."/>
        </authorList>
    </citation>
    <scope>NUCLEOTIDE SEQUENCE [LARGE SCALE GENOMIC DNA]</scope>
    <source>
        <strain evidence="2 3">15-R06ZXC-3</strain>
    </source>
</reference>